<evidence type="ECO:0000256" key="5">
    <source>
        <dbReference type="ARBA" id="ARBA00022741"/>
    </source>
</evidence>
<gene>
    <name evidence="11" type="ORF">AAAT05_04940</name>
</gene>
<keyword evidence="12" id="KW-1185">Reference proteome</keyword>
<dbReference type="InterPro" id="IPR011712">
    <property type="entry name" value="Sig_transdc_His_kin_sub3_dim/P"/>
</dbReference>
<dbReference type="GO" id="GO:0016301">
    <property type="term" value="F:kinase activity"/>
    <property type="evidence" value="ECO:0007669"/>
    <property type="project" value="UniProtKB-KW"/>
</dbReference>
<evidence type="ECO:0000313" key="12">
    <source>
        <dbReference type="Proteomes" id="UP001478817"/>
    </source>
</evidence>
<name>A0ABV1IFL6_9ACTN</name>
<dbReference type="Pfam" id="PF07730">
    <property type="entry name" value="HisKA_3"/>
    <property type="match status" value="1"/>
</dbReference>
<keyword evidence="6 11" id="KW-0418">Kinase</keyword>
<dbReference type="SUPFAM" id="SSF55874">
    <property type="entry name" value="ATPase domain of HSP90 chaperone/DNA topoisomerase II/histidine kinase"/>
    <property type="match status" value="1"/>
</dbReference>
<organism evidence="11 12">
    <name type="scientific">Paratractidigestivibacter faecalis</name>
    <dbReference type="NCBI Taxonomy" id="2292441"/>
    <lineage>
        <taxon>Bacteria</taxon>
        <taxon>Bacillati</taxon>
        <taxon>Actinomycetota</taxon>
        <taxon>Coriobacteriia</taxon>
        <taxon>Coriobacteriales</taxon>
        <taxon>Atopobiaceae</taxon>
        <taxon>Paratractidigestivibacter</taxon>
    </lineage>
</organism>
<accession>A0ABV1IFL6</accession>
<evidence type="ECO:0000256" key="6">
    <source>
        <dbReference type="ARBA" id="ARBA00022777"/>
    </source>
</evidence>
<evidence type="ECO:0000259" key="9">
    <source>
        <dbReference type="Pfam" id="PF02518"/>
    </source>
</evidence>
<comment type="catalytic activity">
    <reaction evidence="1">
        <text>ATP + protein L-histidine = ADP + protein N-phospho-L-histidine.</text>
        <dbReference type="EC" id="2.7.13.3"/>
    </reaction>
</comment>
<keyword evidence="3" id="KW-0597">Phosphoprotein</keyword>
<dbReference type="Proteomes" id="UP001478817">
    <property type="component" value="Unassembled WGS sequence"/>
</dbReference>
<dbReference type="EC" id="2.7.13.3" evidence="2"/>
<dbReference type="Gene3D" id="1.20.5.1930">
    <property type="match status" value="1"/>
</dbReference>
<sequence length="379" mass="39726">MSRLLDKTIVLLICLALLVRGPVDAALVSWLCVAVTLACLGEVVPERMRPALPLALLACGALAPGAGAYLPLAAYDITRPWEDTRGRWRRPPSVAAGALLVCACVAGDAATAPLRLLCCGVACLLSARATQAERAAASNRQTRDALQGRALELAAKNRDLMDRQEYEVELATLAERARIAREIHDNVGHLLTRATLQVEALRVVHAGEPRVQADFADVGATLGEALDTVRASVHALREDSVDLSVQMRKVVADVTAAAPLAVELDVRCDRVPPNACSCLLAVTREALSNVLRHAAAERVVLRCVEHPGFFQLEVTDDGTARSAGGTAAGGAAASTGMGLASMRERVEALGGTFWAGPCADGGWRVFVTVPKGGAGRGAA</sequence>
<dbReference type="PANTHER" id="PTHR24421:SF10">
    <property type="entry name" value="NITRATE_NITRITE SENSOR PROTEIN NARQ"/>
    <property type="match status" value="1"/>
</dbReference>
<evidence type="ECO:0000256" key="7">
    <source>
        <dbReference type="ARBA" id="ARBA00022840"/>
    </source>
</evidence>
<evidence type="ECO:0000256" key="2">
    <source>
        <dbReference type="ARBA" id="ARBA00012438"/>
    </source>
</evidence>
<comment type="caution">
    <text evidence="11">The sequence shown here is derived from an EMBL/GenBank/DDBJ whole genome shotgun (WGS) entry which is preliminary data.</text>
</comment>
<dbReference type="RefSeq" id="WP_349182266.1">
    <property type="nucleotide sequence ID" value="NZ_JBBNGS010000007.1"/>
</dbReference>
<keyword evidence="4" id="KW-0808">Transferase</keyword>
<proteinExistence type="predicted"/>
<dbReference type="PANTHER" id="PTHR24421">
    <property type="entry name" value="NITRATE/NITRITE SENSOR PROTEIN NARX-RELATED"/>
    <property type="match status" value="1"/>
</dbReference>
<protein>
    <recommendedName>
        <fullName evidence="2">histidine kinase</fullName>
        <ecNumber evidence="2">2.7.13.3</ecNumber>
    </recommendedName>
</protein>
<evidence type="ECO:0000256" key="4">
    <source>
        <dbReference type="ARBA" id="ARBA00022679"/>
    </source>
</evidence>
<keyword evidence="5" id="KW-0547">Nucleotide-binding</keyword>
<evidence type="ECO:0000256" key="3">
    <source>
        <dbReference type="ARBA" id="ARBA00022553"/>
    </source>
</evidence>
<feature type="domain" description="Histidine kinase/HSP90-like ATPase" evidence="9">
    <location>
        <begin position="281"/>
        <end position="371"/>
    </location>
</feature>
<dbReference type="CDD" id="cd16917">
    <property type="entry name" value="HATPase_UhpB-NarQ-NarX-like"/>
    <property type="match status" value="1"/>
</dbReference>
<dbReference type="Gene3D" id="3.30.565.10">
    <property type="entry name" value="Histidine kinase-like ATPase, C-terminal domain"/>
    <property type="match status" value="1"/>
</dbReference>
<evidence type="ECO:0000259" key="10">
    <source>
        <dbReference type="Pfam" id="PF07730"/>
    </source>
</evidence>
<dbReference type="InterPro" id="IPR036890">
    <property type="entry name" value="HATPase_C_sf"/>
</dbReference>
<feature type="domain" description="Signal transduction histidine kinase subgroup 3 dimerisation and phosphoacceptor" evidence="10">
    <location>
        <begin position="175"/>
        <end position="239"/>
    </location>
</feature>
<dbReference type="InterPro" id="IPR003594">
    <property type="entry name" value="HATPase_dom"/>
</dbReference>
<keyword evidence="8" id="KW-0902">Two-component regulatory system</keyword>
<evidence type="ECO:0000256" key="8">
    <source>
        <dbReference type="ARBA" id="ARBA00023012"/>
    </source>
</evidence>
<keyword evidence="7" id="KW-0067">ATP-binding</keyword>
<reference evidence="11 12" key="1">
    <citation type="submission" date="2024-04" db="EMBL/GenBank/DDBJ databases">
        <title>Human intestinal bacterial collection.</title>
        <authorList>
            <person name="Pauvert C."/>
            <person name="Hitch T.C.A."/>
            <person name="Clavel T."/>
        </authorList>
    </citation>
    <scope>NUCLEOTIDE SEQUENCE [LARGE SCALE GENOMIC DNA]</scope>
    <source>
        <strain evidence="11 12">CLA-AA-H197</strain>
    </source>
</reference>
<dbReference type="EMBL" id="JBBNGS010000007">
    <property type="protein sequence ID" value="MEQ2637688.1"/>
    <property type="molecule type" value="Genomic_DNA"/>
</dbReference>
<dbReference type="InterPro" id="IPR050482">
    <property type="entry name" value="Sensor_HK_TwoCompSys"/>
</dbReference>
<dbReference type="Pfam" id="PF02518">
    <property type="entry name" value="HATPase_c"/>
    <property type="match status" value="1"/>
</dbReference>
<evidence type="ECO:0000313" key="11">
    <source>
        <dbReference type="EMBL" id="MEQ2637688.1"/>
    </source>
</evidence>
<evidence type="ECO:0000256" key="1">
    <source>
        <dbReference type="ARBA" id="ARBA00000085"/>
    </source>
</evidence>